<dbReference type="Proteomes" id="UP000000225">
    <property type="component" value="Chromosome"/>
</dbReference>
<protein>
    <submittedName>
        <fullName evidence="1">Uncharacterized protein</fullName>
    </submittedName>
</protein>
<proteinExistence type="predicted"/>
<dbReference type="AlphaFoldDB" id="A4SN25"/>
<dbReference type="STRING" id="29491.GCA_000820065_02434"/>
<dbReference type="EMBL" id="CP000644">
    <property type="protein sequence ID" value="ABO90297.1"/>
    <property type="molecule type" value="Genomic_DNA"/>
</dbReference>
<gene>
    <name evidence="1" type="ordered locus">ASA_2238</name>
</gene>
<reference evidence="2" key="1">
    <citation type="journal article" date="2008" name="BMC Genomics">
        <title>The genome of Aeromonas salmonicida subsp. salmonicida A449: insights into the evolution of a fish pathogen.</title>
        <authorList>
            <person name="Reith M.E."/>
            <person name="Singh R.K."/>
            <person name="Curtis B."/>
            <person name="Boyd J.M."/>
            <person name="Bouevitch A."/>
            <person name="Kimball J."/>
            <person name="Munholland J."/>
            <person name="Murphy C."/>
            <person name="Sarty D."/>
            <person name="Williams J."/>
            <person name="Nash J.H."/>
            <person name="Johnson S.C."/>
            <person name="Brown L.L."/>
        </authorList>
    </citation>
    <scope>NUCLEOTIDE SEQUENCE [LARGE SCALE GENOMIC DNA]</scope>
    <source>
        <strain evidence="2">A449</strain>
    </source>
</reference>
<dbReference type="KEGG" id="asa:ASA_2238"/>
<evidence type="ECO:0000313" key="1">
    <source>
        <dbReference type="EMBL" id="ABO90297.1"/>
    </source>
</evidence>
<sequence>MSSIEIDGRYVFMDEIADMDRNDQLDRMDVWLNENYTYVESTSPLMSLMNSEKISLFDVLKDAFHPWIHEDVIRELAEELEYHNSGIWVSFGDPFEPWDMKVPKNPYEQFIESMDRIDELVESQQTFRSHSIQQHFRGLIHSSVYTTLETFTVEIFLKRVFSSDSVMGRYLAKQKHYAPPKFDIHDLLNGDGHIVCCIDGVKRDLMSSILKLSWHKIEEVFNRFMMVDIKFEFDLSKMDSIAGTRHDIVHRNGVNGEGIPTYISGDELNN</sequence>
<dbReference type="RefSeq" id="WP_011898771.1">
    <property type="nucleotide sequence ID" value="NC_009348.1"/>
</dbReference>
<dbReference type="HOGENOM" id="CLU_1029092_0_0_6"/>
<name>A4SN25_AERS4</name>
<accession>A4SN25</accession>
<organism evidence="1 2">
    <name type="scientific">Aeromonas salmonicida (strain A449)</name>
    <dbReference type="NCBI Taxonomy" id="382245"/>
    <lineage>
        <taxon>Bacteria</taxon>
        <taxon>Pseudomonadati</taxon>
        <taxon>Pseudomonadota</taxon>
        <taxon>Gammaproteobacteria</taxon>
        <taxon>Aeromonadales</taxon>
        <taxon>Aeromonadaceae</taxon>
        <taxon>Aeromonas</taxon>
    </lineage>
</organism>
<evidence type="ECO:0000313" key="2">
    <source>
        <dbReference type="Proteomes" id="UP000000225"/>
    </source>
</evidence>